<dbReference type="Pfam" id="PF02655">
    <property type="entry name" value="ATP-grasp_3"/>
    <property type="match status" value="1"/>
</dbReference>
<dbReference type="GO" id="GO:0046872">
    <property type="term" value="F:metal ion binding"/>
    <property type="evidence" value="ECO:0007669"/>
    <property type="project" value="InterPro"/>
</dbReference>
<dbReference type="PATRIC" id="fig|1073571.4.peg.2919"/>
<reference evidence="3" key="1">
    <citation type="submission" date="2015-03" db="EMBL/GenBank/DDBJ databases">
        <authorList>
            <person name="Wibberg D."/>
        </authorList>
    </citation>
    <scope>NUCLEOTIDE SEQUENCE [LARGE SCALE GENOMIC DNA]</scope>
</reference>
<organism evidence="2 3">
    <name type="scientific">Paenibacillus riograndensis SBR5</name>
    <dbReference type="NCBI Taxonomy" id="1073571"/>
    <lineage>
        <taxon>Bacteria</taxon>
        <taxon>Bacillati</taxon>
        <taxon>Bacillota</taxon>
        <taxon>Bacilli</taxon>
        <taxon>Bacillales</taxon>
        <taxon>Paenibacillaceae</taxon>
        <taxon>Paenibacillus</taxon>
        <taxon>Paenibacillus sonchi group</taxon>
    </lineage>
</organism>
<name>A0A0E4CWC8_9BACL</name>
<proteinExistence type="predicted"/>
<dbReference type="SUPFAM" id="SSF56059">
    <property type="entry name" value="Glutathione synthetase ATP-binding domain-like"/>
    <property type="match status" value="1"/>
</dbReference>
<feature type="domain" description="ATP-grasp fold PylC-type" evidence="1">
    <location>
        <begin position="135"/>
        <end position="298"/>
    </location>
</feature>
<evidence type="ECO:0000313" key="2">
    <source>
        <dbReference type="EMBL" id="CQR55142.1"/>
    </source>
</evidence>
<gene>
    <name evidence="2" type="ORF">PRIO_2738</name>
</gene>
<protein>
    <recommendedName>
        <fullName evidence="1">ATP-grasp fold PylC-type domain-containing protein</fullName>
    </recommendedName>
</protein>
<dbReference type="Gene3D" id="3.40.50.20">
    <property type="match status" value="1"/>
</dbReference>
<dbReference type="EMBL" id="LN831776">
    <property type="protein sequence ID" value="CQR55142.1"/>
    <property type="molecule type" value="Genomic_DNA"/>
</dbReference>
<dbReference type="KEGG" id="pri:PRIO_2738"/>
<evidence type="ECO:0000259" key="1">
    <source>
        <dbReference type="Pfam" id="PF02655"/>
    </source>
</evidence>
<accession>A0A0E4CWC8</accession>
<dbReference type="Gene3D" id="3.30.470.20">
    <property type="entry name" value="ATP-grasp fold, B domain"/>
    <property type="match status" value="1"/>
</dbReference>
<sequence length="409" mass="45284">MITDPSGSPQVMNVLITGGRAPVALELSRLLQAGGHRVYAAESAEYHLCRVSSAVERSFRAPPPRYNPEAYIDLLARLVEELHIDVLIPLCEEIFYISAGLARLRGCRVLSAEREALARLHHKGEFIAWARELGLTVPETRLLSSPEEWRIQTDEAAHKREAWVYKPAYSRFASKVILPRTVNGRQEGIGGPRSLAAPRGISSAAPWVAQQYITGEAICTYSVVHQGEVIAHAAYGSRYRTGRSGASVYFEHLEHPAALDWVQRFSRASGFSGQIGFDFIQVQEGTLYPIECNPRATSGIHLFAAEDGLVQALLNPEQRALAGTVSTPRSGKKSMLALPMLACALRPGPAGLAEWGRALRQAEDVIFRKSDPRPFREQLRIIYHACRLARRNKISVTEALTEDIEWNGE</sequence>
<dbReference type="STRING" id="483937.AMQ84_10795"/>
<dbReference type="AlphaFoldDB" id="A0A0E4CWC8"/>
<dbReference type="GO" id="GO:0005524">
    <property type="term" value="F:ATP binding"/>
    <property type="evidence" value="ECO:0007669"/>
    <property type="project" value="InterPro"/>
</dbReference>
<evidence type="ECO:0000313" key="3">
    <source>
        <dbReference type="Proteomes" id="UP000033163"/>
    </source>
</evidence>
<dbReference type="Proteomes" id="UP000033163">
    <property type="component" value="Chromosome I"/>
</dbReference>
<dbReference type="InterPro" id="IPR003806">
    <property type="entry name" value="ATP-grasp_PylC-type"/>
</dbReference>
<dbReference type="RefSeq" id="WP_020434052.1">
    <property type="nucleotide sequence ID" value="NZ_AGBD01001873.1"/>
</dbReference>
<dbReference type="HOGENOM" id="CLU_026180_0_0_9"/>